<sequence length="73" mass="8430">MQRSSTSNWQICFLFLELPLLAGSVLFEIPAATRNLMLIEIAFFSSCFGFPNYAHLITISNLKYYNLYILLFV</sequence>
<evidence type="ECO:0008006" key="4">
    <source>
        <dbReference type="Google" id="ProtNLM"/>
    </source>
</evidence>
<evidence type="ECO:0000256" key="1">
    <source>
        <dbReference type="SAM" id="SignalP"/>
    </source>
</evidence>
<accession>A0AAV8PRS3</accession>
<reference evidence="2 3" key="1">
    <citation type="submission" date="2022-12" db="EMBL/GenBank/DDBJ databases">
        <title>Chromosome-scale assembly of the Ensete ventricosum genome.</title>
        <authorList>
            <person name="Dussert Y."/>
            <person name="Stocks J."/>
            <person name="Wendawek A."/>
            <person name="Woldeyes F."/>
            <person name="Nichols R.A."/>
            <person name="Borrell J.S."/>
        </authorList>
    </citation>
    <scope>NUCLEOTIDE SEQUENCE [LARGE SCALE GENOMIC DNA]</scope>
    <source>
        <strain evidence="3">cv. Maze</strain>
        <tissue evidence="2">Seeds</tissue>
    </source>
</reference>
<evidence type="ECO:0000313" key="3">
    <source>
        <dbReference type="Proteomes" id="UP001222027"/>
    </source>
</evidence>
<dbReference type="AlphaFoldDB" id="A0AAV8PRS3"/>
<protein>
    <recommendedName>
        <fullName evidence="4">NADH:quinone oxidoreductase/Mrp antiporter membrane subunit domain-containing protein</fullName>
    </recommendedName>
</protein>
<comment type="caution">
    <text evidence="2">The sequence shown here is derived from an EMBL/GenBank/DDBJ whole genome shotgun (WGS) entry which is preliminary data.</text>
</comment>
<proteinExistence type="predicted"/>
<name>A0AAV8PRS3_ENSVE</name>
<dbReference type="EMBL" id="JAQQAF010000009">
    <property type="protein sequence ID" value="KAJ8457872.1"/>
    <property type="molecule type" value="Genomic_DNA"/>
</dbReference>
<gene>
    <name evidence="2" type="ORF">OPV22_030798</name>
</gene>
<feature type="signal peptide" evidence="1">
    <location>
        <begin position="1"/>
        <end position="24"/>
    </location>
</feature>
<organism evidence="2 3">
    <name type="scientific">Ensete ventricosum</name>
    <name type="common">Abyssinian banana</name>
    <name type="synonym">Musa ensete</name>
    <dbReference type="NCBI Taxonomy" id="4639"/>
    <lineage>
        <taxon>Eukaryota</taxon>
        <taxon>Viridiplantae</taxon>
        <taxon>Streptophyta</taxon>
        <taxon>Embryophyta</taxon>
        <taxon>Tracheophyta</taxon>
        <taxon>Spermatophyta</taxon>
        <taxon>Magnoliopsida</taxon>
        <taxon>Liliopsida</taxon>
        <taxon>Zingiberales</taxon>
        <taxon>Musaceae</taxon>
        <taxon>Ensete</taxon>
    </lineage>
</organism>
<feature type="chain" id="PRO_5043709426" description="NADH:quinone oxidoreductase/Mrp antiporter membrane subunit domain-containing protein" evidence="1">
    <location>
        <begin position="25"/>
        <end position="73"/>
    </location>
</feature>
<keyword evidence="1" id="KW-0732">Signal</keyword>
<evidence type="ECO:0000313" key="2">
    <source>
        <dbReference type="EMBL" id="KAJ8457872.1"/>
    </source>
</evidence>
<dbReference type="Proteomes" id="UP001222027">
    <property type="component" value="Unassembled WGS sequence"/>
</dbReference>
<keyword evidence="3" id="KW-1185">Reference proteome</keyword>